<gene>
    <name evidence="2" type="ORF">HDF22_000483</name>
</gene>
<feature type="transmembrane region" description="Helical" evidence="1">
    <location>
        <begin position="49"/>
        <end position="78"/>
    </location>
</feature>
<accession>A0A841J7P6</accession>
<keyword evidence="1" id="KW-0812">Transmembrane</keyword>
<dbReference type="AlphaFoldDB" id="A0A841J7P6"/>
<name>A0A841J7P6_9SPHI</name>
<proteinExistence type="predicted"/>
<feature type="transmembrane region" description="Helical" evidence="1">
    <location>
        <begin position="117"/>
        <end position="139"/>
    </location>
</feature>
<reference evidence="2 3" key="1">
    <citation type="submission" date="2020-08" db="EMBL/GenBank/DDBJ databases">
        <title>Genomic Encyclopedia of Type Strains, Phase IV (KMG-V): Genome sequencing to study the core and pangenomes of soil and plant-associated prokaryotes.</title>
        <authorList>
            <person name="Whitman W."/>
        </authorList>
    </citation>
    <scope>NUCLEOTIDE SEQUENCE [LARGE SCALE GENOMIC DNA]</scope>
    <source>
        <strain evidence="2 3">MP601</strain>
    </source>
</reference>
<dbReference type="Proteomes" id="UP000548326">
    <property type="component" value="Unassembled WGS sequence"/>
</dbReference>
<sequence length="215" mass="24529">MKTSTRIIRAVLFTIIAFISVNIIFWGFNIFIDWLLLGLGYLQTKLSGIFFWGLFFLIGIAIISILWGVFKYLAVLLLALFARLAPSKDYAGWTIMIISFLNACFCIYGFWHNNGWPNLVTGLTGIVICGMALSLVGILTDTIYKFLKSYEVGALEHDSFERNEGMYYNMEILDNVSVDGVLTDKQVDAMRDIYKSPEMTREEAQDKFNEIKGYK</sequence>
<dbReference type="EMBL" id="JACHCA010000001">
    <property type="protein sequence ID" value="MBB6126382.1"/>
    <property type="molecule type" value="Genomic_DNA"/>
</dbReference>
<keyword evidence="1" id="KW-0472">Membrane</keyword>
<keyword evidence="1" id="KW-1133">Transmembrane helix</keyword>
<evidence type="ECO:0000256" key="1">
    <source>
        <dbReference type="SAM" id="Phobius"/>
    </source>
</evidence>
<organism evidence="2 3">
    <name type="scientific">Mucilaginibacter lappiensis</name>
    <dbReference type="NCBI Taxonomy" id="354630"/>
    <lineage>
        <taxon>Bacteria</taxon>
        <taxon>Pseudomonadati</taxon>
        <taxon>Bacteroidota</taxon>
        <taxon>Sphingobacteriia</taxon>
        <taxon>Sphingobacteriales</taxon>
        <taxon>Sphingobacteriaceae</taxon>
        <taxon>Mucilaginibacter</taxon>
    </lineage>
</organism>
<feature type="transmembrane region" description="Helical" evidence="1">
    <location>
        <begin position="90"/>
        <end position="111"/>
    </location>
</feature>
<protein>
    <submittedName>
        <fullName evidence="2">Uncharacterized protein</fullName>
    </submittedName>
</protein>
<evidence type="ECO:0000313" key="3">
    <source>
        <dbReference type="Proteomes" id="UP000548326"/>
    </source>
</evidence>
<evidence type="ECO:0000313" key="2">
    <source>
        <dbReference type="EMBL" id="MBB6126382.1"/>
    </source>
</evidence>
<dbReference type="RefSeq" id="WP_183585406.1">
    <property type="nucleotide sequence ID" value="NZ_JACHCA010000001.1"/>
</dbReference>
<feature type="transmembrane region" description="Helical" evidence="1">
    <location>
        <begin position="12"/>
        <end position="37"/>
    </location>
</feature>
<comment type="caution">
    <text evidence="2">The sequence shown here is derived from an EMBL/GenBank/DDBJ whole genome shotgun (WGS) entry which is preliminary data.</text>
</comment>